<keyword evidence="2" id="KW-1185">Reference proteome</keyword>
<evidence type="ECO:0000313" key="2">
    <source>
        <dbReference type="Proteomes" id="UP001056120"/>
    </source>
</evidence>
<comment type="caution">
    <text evidence="1">The sequence shown here is derived from an EMBL/GenBank/DDBJ whole genome shotgun (WGS) entry which is preliminary data.</text>
</comment>
<name>A0ACB9HNQ8_9ASTR</name>
<protein>
    <submittedName>
        <fullName evidence="1">Uncharacterized protein</fullName>
    </submittedName>
</protein>
<dbReference type="EMBL" id="CM042028">
    <property type="protein sequence ID" value="KAI3797437.1"/>
    <property type="molecule type" value="Genomic_DNA"/>
</dbReference>
<dbReference type="Proteomes" id="UP001056120">
    <property type="component" value="Linkage Group LG11"/>
</dbReference>
<proteinExistence type="predicted"/>
<evidence type="ECO:0000313" key="1">
    <source>
        <dbReference type="EMBL" id="KAI3797437.1"/>
    </source>
</evidence>
<reference evidence="2" key="1">
    <citation type="journal article" date="2022" name="Mol. Ecol. Resour.">
        <title>The genomes of chicory, endive, great burdock and yacon provide insights into Asteraceae palaeo-polyploidization history and plant inulin production.</title>
        <authorList>
            <person name="Fan W."/>
            <person name="Wang S."/>
            <person name="Wang H."/>
            <person name="Wang A."/>
            <person name="Jiang F."/>
            <person name="Liu H."/>
            <person name="Zhao H."/>
            <person name="Xu D."/>
            <person name="Zhang Y."/>
        </authorList>
    </citation>
    <scope>NUCLEOTIDE SEQUENCE [LARGE SCALE GENOMIC DNA]</scope>
    <source>
        <strain evidence="2">cv. Yunnan</strain>
    </source>
</reference>
<sequence>MLRMRDFWLKGSSRYHLLWVRQQLQLNRVSVEYLASFLPTKRSNSKLECQNQISCGFNEILVELLEYLA</sequence>
<accession>A0ACB9HNQ8</accession>
<organism evidence="1 2">
    <name type="scientific">Smallanthus sonchifolius</name>
    <dbReference type="NCBI Taxonomy" id="185202"/>
    <lineage>
        <taxon>Eukaryota</taxon>
        <taxon>Viridiplantae</taxon>
        <taxon>Streptophyta</taxon>
        <taxon>Embryophyta</taxon>
        <taxon>Tracheophyta</taxon>
        <taxon>Spermatophyta</taxon>
        <taxon>Magnoliopsida</taxon>
        <taxon>eudicotyledons</taxon>
        <taxon>Gunneridae</taxon>
        <taxon>Pentapetalae</taxon>
        <taxon>asterids</taxon>
        <taxon>campanulids</taxon>
        <taxon>Asterales</taxon>
        <taxon>Asteraceae</taxon>
        <taxon>Asteroideae</taxon>
        <taxon>Heliantheae alliance</taxon>
        <taxon>Millerieae</taxon>
        <taxon>Smallanthus</taxon>
    </lineage>
</organism>
<gene>
    <name evidence="1" type="ORF">L1987_32694</name>
</gene>
<reference evidence="1 2" key="2">
    <citation type="journal article" date="2022" name="Mol. Ecol. Resour.">
        <title>The genomes of chicory, endive, great burdock and yacon provide insights into Asteraceae paleo-polyploidization history and plant inulin production.</title>
        <authorList>
            <person name="Fan W."/>
            <person name="Wang S."/>
            <person name="Wang H."/>
            <person name="Wang A."/>
            <person name="Jiang F."/>
            <person name="Liu H."/>
            <person name="Zhao H."/>
            <person name="Xu D."/>
            <person name="Zhang Y."/>
        </authorList>
    </citation>
    <scope>NUCLEOTIDE SEQUENCE [LARGE SCALE GENOMIC DNA]</scope>
    <source>
        <strain evidence="2">cv. Yunnan</strain>
        <tissue evidence="1">Leaves</tissue>
    </source>
</reference>